<gene>
    <name evidence="1" type="ORF">B0T23DRAFT_21706</name>
</gene>
<dbReference type="Proteomes" id="UP001285908">
    <property type="component" value="Unassembled WGS sequence"/>
</dbReference>
<proteinExistence type="predicted"/>
<accession>A0AAJ0IFY9</accession>
<dbReference type="AlphaFoldDB" id="A0AAJ0IFY9"/>
<reference evidence="1 2" key="1">
    <citation type="journal article" date="2023" name="Mol. Phylogenet. Evol.">
        <title>Genome-scale phylogeny and comparative genomics of the fungal order Sordariales.</title>
        <authorList>
            <person name="Hensen N."/>
            <person name="Bonometti L."/>
            <person name="Westerberg I."/>
            <person name="Brannstrom I.O."/>
            <person name="Guillou S."/>
            <person name="Cros-Aarteil S."/>
            <person name="Calhoun S."/>
            <person name="Haridas S."/>
            <person name="Kuo A."/>
            <person name="Mondo S."/>
            <person name="Pangilinan J."/>
            <person name="Riley R."/>
            <person name="LaButti K."/>
            <person name="Andreopoulos B."/>
            <person name="Lipzen A."/>
            <person name="Chen C."/>
            <person name="Yan M."/>
            <person name="Daum C."/>
            <person name="Ng V."/>
            <person name="Clum A."/>
            <person name="Steindorff A."/>
            <person name="Ohm R.A."/>
            <person name="Martin F."/>
            <person name="Silar P."/>
            <person name="Natvig D.O."/>
            <person name="Lalanne C."/>
            <person name="Gautier V."/>
            <person name="Ament-Velasquez S.L."/>
            <person name="Kruys A."/>
            <person name="Hutchinson M.I."/>
            <person name="Powell A.J."/>
            <person name="Barry K."/>
            <person name="Miller A.N."/>
            <person name="Grigoriev I.V."/>
            <person name="Debuchy R."/>
            <person name="Gladieux P."/>
            <person name="Hiltunen Thoren M."/>
            <person name="Johannesson H."/>
        </authorList>
    </citation>
    <scope>NUCLEOTIDE SEQUENCE [LARGE SCALE GENOMIC DNA]</scope>
    <source>
        <strain evidence="1 2">FGSC 10403</strain>
    </source>
</reference>
<protein>
    <submittedName>
        <fullName evidence="1">Uncharacterized protein</fullName>
    </submittedName>
</protein>
<dbReference type="EMBL" id="JAULSX010000001">
    <property type="protein sequence ID" value="KAK3499618.1"/>
    <property type="molecule type" value="Genomic_DNA"/>
</dbReference>
<name>A0AAJ0IFY9_9PEZI</name>
<evidence type="ECO:0000313" key="1">
    <source>
        <dbReference type="EMBL" id="KAK3499618.1"/>
    </source>
</evidence>
<dbReference type="GeneID" id="87871283"/>
<keyword evidence="2" id="KW-1185">Reference proteome</keyword>
<evidence type="ECO:0000313" key="2">
    <source>
        <dbReference type="Proteomes" id="UP001285908"/>
    </source>
</evidence>
<sequence length="88" mass="10290">MVCEESVIQLVIMPFSSKFPMHITNALMPFLPKDVKERYSEYRVSMAEDARQNLEGEMGESQLYLNLATLGSDWKSQRKIYDRRNIVD</sequence>
<comment type="caution">
    <text evidence="1">The sequence shown here is derived from an EMBL/GenBank/DDBJ whole genome shotgun (WGS) entry which is preliminary data.</text>
</comment>
<organism evidence="1 2">
    <name type="scientific">Neurospora hispaniola</name>
    <dbReference type="NCBI Taxonomy" id="588809"/>
    <lineage>
        <taxon>Eukaryota</taxon>
        <taxon>Fungi</taxon>
        <taxon>Dikarya</taxon>
        <taxon>Ascomycota</taxon>
        <taxon>Pezizomycotina</taxon>
        <taxon>Sordariomycetes</taxon>
        <taxon>Sordariomycetidae</taxon>
        <taxon>Sordariales</taxon>
        <taxon>Sordariaceae</taxon>
        <taxon>Neurospora</taxon>
    </lineage>
</organism>
<dbReference type="RefSeq" id="XP_062697251.1">
    <property type="nucleotide sequence ID" value="XM_062833661.1"/>
</dbReference>